<protein>
    <submittedName>
        <fullName evidence="1">Uncharacterized protein</fullName>
    </submittedName>
</protein>
<proteinExistence type="predicted"/>
<dbReference type="EMBL" id="GBXM01027923">
    <property type="protein sequence ID" value="JAH80654.1"/>
    <property type="molecule type" value="Transcribed_RNA"/>
</dbReference>
<name>A0A0E9VR94_ANGAN</name>
<dbReference type="AlphaFoldDB" id="A0A0E9VR94"/>
<reference evidence="1" key="2">
    <citation type="journal article" date="2015" name="Fish Shellfish Immunol.">
        <title>Early steps in the European eel (Anguilla anguilla)-Vibrio vulnificus interaction in the gills: Role of the RtxA13 toxin.</title>
        <authorList>
            <person name="Callol A."/>
            <person name="Pajuelo D."/>
            <person name="Ebbesson L."/>
            <person name="Teles M."/>
            <person name="MacKenzie S."/>
            <person name="Amaro C."/>
        </authorList>
    </citation>
    <scope>NUCLEOTIDE SEQUENCE</scope>
</reference>
<organism evidence="1">
    <name type="scientific">Anguilla anguilla</name>
    <name type="common">European freshwater eel</name>
    <name type="synonym">Muraena anguilla</name>
    <dbReference type="NCBI Taxonomy" id="7936"/>
    <lineage>
        <taxon>Eukaryota</taxon>
        <taxon>Metazoa</taxon>
        <taxon>Chordata</taxon>
        <taxon>Craniata</taxon>
        <taxon>Vertebrata</taxon>
        <taxon>Euteleostomi</taxon>
        <taxon>Actinopterygii</taxon>
        <taxon>Neopterygii</taxon>
        <taxon>Teleostei</taxon>
        <taxon>Anguilliformes</taxon>
        <taxon>Anguillidae</taxon>
        <taxon>Anguilla</taxon>
    </lineage>
</organism>
<accession>A0A0E9VR94</accession>
<sequence>MGCVILCWRTLVMQHWKCCWNYIIKYGMRGSYLKHGSRQ</sequence>
<evidence type="ECO:0000313" key="1">
    <source>
        <dbReference type="EMBL" id="JAH80654.1"/>
    </source>
</evidence>
<reference evidence="1" key="1">
    <citation type="submission" date="2014-11" db="EMBL/GenBank/DDBJ databases">
        <authorList>
            <person name="Amaro Gonzalez C."/>
        </authorList>
    </citation>
    <scope>NUCLEOTIDE SEQUENCE</scope>
</reference>